<keyword evidence="4" id="KW-1185">Reference proteome</keyword>
<gene>
    <name evidence="3" type="ORF">EEDITHA_LOCUS865</name>
</gene>
<evidence type="ECO:0000313" key="3">
    <source>
        <dbReference type="EMBL" id="CAH2084283.1"/>
    </source>
</evidence>
<evidence type="ECO:0000313" key="4">
    <source>
        <dbReference type="Proteomes" id="UP001153954"/>
    </source>
</evidence>
<feature type="region of interest" description="Disordered" evidence="1">
    <location>
        <begin position="26"/>
        <end position="78"/>
    </location>
</feature>
<feature type="transmembrane region" description="Helical" evidence="2">
    <location>
        <begin position="145"/>
        <end position="166"/>
    </location>
</feature>
<reference evidence="3" key="1">
    <citation type="submission" date="2022-03" db="EMBL/GenBank/DDBJ databases">
        <authorList>
            <person name="Tunstrom K."/>
        </authorList>
    </citation>
    <scope>NUCLEOTIDE SEQUENCE</scope>
</reference>
<protein>
    <submittedName>
        <fullName evidence="3">Uncharacterized protein</fullName>
    </submittedName>
</protein>
<feature type="compositionally biased region" description="Basic and acidic residues" evidence="1">
    <location>
        <begin position="53"/>
        <end position="77"/>
    </location>
</feature>
<keyword evidence="2" id="KW-0812">Transmembrane</keyword>
<sequence>MGINRKSHGKKSDKETQSPVLKIFKDIMQKENTDPEKVNLLKDKKREKRRKTHLETRQKSDQRNYDSSSTDRYRTNDQTKITVQDIQEDKNAYYNRSKSDINAFQGEKRESWWFWGDQNQKKQKRTEDTCSCVSCALKKIVGSEYTCVACLFILFSISVAIIFITVCKTMTFTDTGVIGSDNDEGLVKKIKMLKEKRQLTEGYGWSDYTERFVVLHSLKDHCNE</sequence>
<dbReference type="AlphaFoldDB" id="A0AAU9TBE9"/>
<name>A0AAU9TBE9_EUPED</name>
<keyword evidence="2" id="KW-1133">Transmembrane helix</keyword>
<keyword evidence="2" id="KW-0472">Membrane</keyword>
<accession>A0AAU9TBE9</accession>
<evidence type="ECO:0000256" key="1">
    <source>
        <dbReference type="SAM" id="MobiDB-lite"/>
    </source>
</evidence>
<proteinExistence type="predicted"/>
<feature type="compositionally biased region" description="Basic and acidic residues" evidence="1">
    <location>
        <begin position="26"/>
        <end position="44"/>
    </location>
</feature>
<evidence type="ECO:0000256" key="2">
    <source>
        <dbReference type="SAM" id="Phobius"/>
    </source>
</evidence>
<dbReference type="EMBL" id="CAKOGL010000002">
    <property type="protein sequence ID" value="CAH2084283.1"/>
    <property type="molecule type" value="Genomic_DNA"/>
</dbReference>
<feature type="region of interest" description="Disordered" evidence="1">
    <location>
        <begin position="1"/>
        <end position="20"/>
    </location>
</feature>
<dbReference type="Proteomes" id="UP001153954">
    <property type="component" value="Unassembled WGS sequence"/>
</dbReference>
<organism evidence="3 4">
    <name type="scientific">Euphydryas editha</name>
    <name type="common">Edith's checkerspot</name>
    <dbReference type="NCBI Taxonomy" id="104508"/>
    <lineage>
        <taxon>Eukaryota</taxon>
        <taxon>Metazoa</taxon>
        <taxon>Ecdysozoa</taxon>
        <taxon>Arthropoda</taxon>
        <taxon>Hexapoda</taxon>
        <taxon>Insecta</taxon>
        <taxon>Pterygota</taxon>
        <taxon>Neoptera</taxon>
        <taxon>Endopterygota</taxon>
        <taxon>Lepidoptera</taxon>
        <taxon>Glossata</taxon>
        <taxon>Ditrysia</taxon>
        <taxon>Papilionoidea</taxon>
        <taxon>Nymphalidae</taxon>
        <taxon>Nymphalinae</taxon>
        <taxon>Euphydryas</taxon>
    </lineage>
</organism>
<comment type="caution">
    <text evidence="3">The sequence shown here is derived from an EMBL/GenBank/DDBJ whole genome shotgun (WGS) entry which is preliminary data.</text>
</comment>